<evidence type="ECO:0000256" key="3">
    <source>
        <dbReference type="ARBA" id="ARBA00023163"/>
    </source>
</evidence>
<keyword evidence="1" id="KW-0805">Transcription regulation</keyword>
<keyword evidence="3" id="KW-0804">Transcription</keyword>
<dbReference type="InterPro" id="IPR009057">
    <property type="entry name" value="Homeodomain-like_sf"/>
</dbReference>
<dbReference type="SUPFAM" id="SSF51215">
    <property type="entry name" value="Regulatory protein AraC"/>
    <property type="match status" value="1"/>
</dbReference>
<dbReference type="InterPro" id="IPR018060">
    <property type="entry name" value="HTH_AraC"/>
</dbReference>
<gene>
    <name evidence="5" type="ORF">SAMN05444266_10224</name>
</gene>
<dbReference type="STRING" id="1419482.SAMN05444266_10224"/>
<evidence type="ECO:0000256" key="2">
    <source>
        <dbReference type="ARBA" id="ARBA00023125"/>
    </source>
</evidence>
<dbReference type="GO" id="GO:0003700">
    <property type="term" value="F:DNA-binding transcription factor activity"/>
    <property type="evidence" value="ECO:0007669"/>
    <property type="project" value="InterPro"/>
</dbReference>
<organism evidence="5 6">
    <name type="scientific">Chitinophaga jiangningensis</name>
    <dbReference type="NCBI Taxonomy" id="1419482"/>
    <lineage>
        <taxon>Bacteria</taxon>
        <taxon>Pseudomonadati</taxon>
        <taxon>Bacteroidota</taxon>
        <taxon>Chitinophagia</taxon>
        <taxon>Chitinophagales</taxon>
        <taxon>Chitinophagaceae</taxon>
        <taxon>Chitinophaga</taxon>
    </lineage>
</organism>
<dbReference type="EMBL" id="FRBL01000002">
    <property type="protein sequence ID" value="SHL09505.1"/>
    <property type="molecule type" value="Genomic_DNA"/>
</dbReference>
<sequence length="277" mass="31439">MSFTVAGSDNPITISSLHSTSDMEYRLSCMEIIWVQEGNLTMHVNELPVVLTPGTVCLLIPGQSKSVIIQGDVKGYQVSIAAAYFHMTTTGTYTRYQYNFMDRPCCHLLDPGAAAALEAILELVHEECTRHTSLPKNIILGWIKVLLAYCNWGARMVPEKATRRDQEITRDFFRILDNHFINQRKVSWYARVLAISPTYLNQVIKKSSGFPASHHIQQCIILEAKRLAVQEKKSMKEISYALGFDDLAHFSKFFKNNAGVNFSDFRLHHIHDTSDLL</sequence>
<dbReference type="PANTHER" id="PTHR43280">
    <property type="entry name" value="ARAC-FAMILY TRANSCRIPTIONAL REGULATOR"/>
    <property type="match status" value="1"/>
</dbReference>
<dbReference type="InterPro" id="IPR037923">
    <property type="entry name" value="HTH-like"/>
</dbReference>
<dbReference type="RefSeq" id="WP_073078581.1">
    <property type="nucleotide sequence ID" value="NZ_FRBL01000002.1"/>
</dbReference>
<keyword evidence="2 5" id="KW-0238">DNA-binding</keyword>
<reference evidence="5 6" key="1">
    <citation type="submission" date="2016-11" db="EMBL/GenBank/DDBJ databases">
        <authorList>
            <person name="Jaros S."/>
            <person name="Januszkiewicz K."/>
            <person name="Wedrychowicz H."/>
        </authorList>
    </citation>
    <scope>NUCLEOTIDE SEQUENCE [LARGE SCALE GENOMIC DNA]</scope>
    <source>
        <strain evidence="5 6">DSM 27406</strain>
    </source>
</reference>
<dbReference type="Gene3D" id="1.10.10.60">
    <property type="entry name" value="Homeodomain-like"/>
    <property type="match status" value="1"/>
</dbReference>
<dbReference type="PANTHER" id="PTHR43280:SF32">
    <property type="entry name" value="TRANSCRIPTIONAL REGULATORY PROTEIN"/>
    <property type="match status" value="1"/>
</dbReference>
<evidence type="ECO:0000313" key="6">
    <source>
        <dbReference type="Proteomes" id="UP000184420"/>
    </source>
</evidence>
<dbReference type="OrthoDB" id="9793451at2"/>
<dbReference type="Proteomes" id="UP000184420">
    <property type="component" value="Unassembled WGS sequence"/>
</dbReference>
<evidence type="ECO:0000256" key="1">
    <source>
        <dbReference type="ARBA" id="ARBA00023015"/>
    </source>
</evidence>
<dbReference type="SUPFAM" id="SSF46689">
    <property type="entry name" value="Homeodomain-like"/>
    <property type="match status" value="1"/>
</dbReference>
<evidence type="ECO:0000313" key="5">
    <source>
        <dbReference type="EMBL" id="SHL09505.1"/>
    </source>
</evidence>
<dbReference type="SMART" id="SM00342">
    <property type="entry name" value="HTH_ARAC"/>
    <property type="match status" value="1"/>
</dbReference>
<proteinExistence type="predicted"/>
<keyword evidence="6" id="KW-1185">Reference proteome</keyword>
<dbReference type="AlphaFoldDB" id="A0A1M6XUL3"/>
<name>A0A1M6XUL3_9BACT</name>
<evidence type="ECO:0000259" key="4">
    <source>
        <dbReference type="PROSITE" id="PS01124"/>
    </source>
</evidence>
<feature type="domain" description="HTH araC/xylS-type" evidence="4">
    <location>
        <begin position="170"/>
        <end position="268"/>
    </location>
</feature>
<accession>A0A1M6XUL3</accession>
<dbReference type="GO" id="GO:0043565">
    <property type="term" value="F:sequence-specific DNA binding"/>
    <property type="evidence" value="ECO:0007669"/>
    <property type="project" value="InterPro"/>
</dbReference>
<dbReference type="PROSITE" id="PS01124">
    <property type="entry name" value="HTH_ARAC_FAMILY_2"/>
    <property type="match status" value="1"/>
</dbReference>
<dbReference type="Pfam" id="PF12833">
    <property type="entry name" value="HTH_18"/>
    <property type="match status" value="1"/>
</dbReference>
<protein>
    <submittedName>
        <fullName evidence="5">AraC-type DNA-binding protein</fullName>
    </submittedName>
</protein>